<proteinExistence type="predicted"/>
<sequence>MQVIHQAYTLCKSSEDIAIDLNMPLCVVQRVKKTWVEIGEVCCDRRHKGRCMLLSKQNTKLMVALIKHTPDIYLDKIQEFLYTQHDVDVSLATISCTLHHLGYRSKKLSKQAAECCTEAHQDFVMKIGNEPAERIVCTDKELPL</sequence>
<dbReference type="Proteomes" id="UP001218218">
    <property type="component" value="Unassembled WGS sequence"/>
</dbReference>
<dbReference type="AlphaFoldDB" id="A0AAD7AIU0"/>
<name>A0AAD7AIU0_9AGAR</name>
<dbReference type="SUPFAM" id="SSF46689">
    <property type="entry name" value="Homeodomain-like"/>
    <property type="match status" value="1"/>
</dbReference>
<evidence type="ECO:0008006" key="3">
    <source>
        <dbReference type="Google" id="ProtNLM"/>
    </source>
</evidence>
<accession>A0AAD7AIU0</accession>
<evidence type="ECO:0000313" key="2">
    <source>
        <dbReference type="Proteomes" id="UP001218218"/>
    </source>
</evidence>
<protein>
    <recommendedName>
        <fullName evidence="3">Winged helix-turn helix domain-containing protein</fullName>
    </recommendedName>
</protein>
<dbReference type="PANTHER" id="PTHR48472">
    <property type="entry name" value="TC1-LIKE TRANSPOSASE DDE DOMAIN-CONTAINING PROTEIN"/>
    <property type="match status" value="1"/>
</dbReference>
<dbReference type="EMBL" id="JARIHO010000006">
    <property type="protein sequence ID" value="KAJ7359801.1"/>
    <property type="molecule type" value="Genomic_DNA"/>
</dbReference>
<dbReference type="PANTHER" id="PTHR48472:SF1">
    <property type="entry name" value="TC1-LIKE TRANSPOSASE DDE DOMAIN-CONTAINING PROTEIN"/>
    <property type="match status" value="1"/>
</dbReference>
<keyword evidence="2" id="KW-1185">Reference proteome</keyword>
<organism evidence="1 2">
    <name type="scientific">Mycena albidolilacea</name>
    <dbReference type="NCBI Taxonomy" id="1033008"/>
    <lineage>
        <taxon>Eukaryota</taxon>
        <taxon>Fungi</taxon>
        <taxon>Dikarya</taxon>
        <taxon>Basidiomycota</taxon>
        <taxon>Agaricomycotina</taxon>
        <taxon>Agaricomycetes</taxon>
        <taxon>Agaricomycetidae</taxon>
        <taxon>Agaricales</taxon>
        <taxon>Marasmiineae</taxon>
        <taxon>Mycenaceae</taxon>
        <taxon>Mycena</taxon>
    </lineage>
</organism>
<dbReference type="InterPro" id="IPR009057">
    <property type="entry name" value="Homeodomain-like_sf"/>
</dbReference>
<reference evidence="1" key="1">
    <citation type="submission" date="2023-03" db="EMBL/GenBank/DDBJ databases">
        <title>Massive genome expansion in bonnet fungi (Mycena s.s.) driven by repeated elements and novel gene families across ecological guilds.</title>
        <authorList>
            <consortium name="Lawrence Berkeley National Laboratory"/>
            <person name="Harder C.B."/>
            <person name="Miyauchi S."/>
            <person name="Viragh M."/>
            <person name="Kuo A."/>
            <person name="Thoen E."/>
            <person name="Andreopoulos B."/>
            <person name="Lu D."/>
            <person name="Skrede I."/>
            <person name="Drula E."/>
            <person name="Henrissat B."/>
            <person name="Morin E."/>
            <person name="Kohler A."/>
            <person name="Barry K."/>
            <person name="LaButti K."/>
            <person name="Morin E."/>
            <person name="Salamov A."/>
            <person name="Lipzen A."/>
            <person name="Mereny Z."/>
            <person name="Hegedus B."/>
            <person name="Baldrian P."/>
            <person name="Stursova M."/>
            <person name="Weitz H."/>
            <person name="Taylor A."/>
            <person name="Grigoriev I.V."/>
            <person name="Nagy L.G."/>
            <person name="Martin F."/>
            <person name="Kauserud H."/>
        </authorList>
    </citation>
    <scope>NUCLEOTIDE SEQUENCE</scope>
    <source>
        <strain evidence="1">CBHHK002</strain>
    </source>
</reference>
<comment type="caution">
    <text evidence="1">The sequence shown here is derived from an EMBL/GenBank/DDBJ whole genome shotgun (WGS) entry which is preliminary data.</text>
</comment>
<gene>
    <name evidence="1" type="ORF">DFH08DRAFT_685913</name>
</gene>
<evidence type="ECO:0000313" key="1">
    <source>
        <dbReference type="EMBL" id="KAJ7359801.1"/>
    </source>
</evidence>